<dbReference type="GO" id="GO:0016020">
    <property type="term" value="C:membrane"/>
    <property type="evidence" value="ECO:0007669"/>
    <property type="project" value="UniProtKB-SubCell"/>
</dbReference>
<dbReference type="InterPro" id="IPR015655">
    <property type="entry name" value="PP2C"/>
</dbReference>
<sequence length="380" mass="41724">MGGLLDKPIKDKRIDTGGSERMQWSAADMQGWRQDQEDEHIAIADVGEEFAGIGVYCVFDGHGGKAVSGFCKQNFLELLRRLTVEEGRTKFGKNKSKKRHCAAHLEVSDLSEILVKTFHGMDDQLREPANAKVLARMVGKVPGGAIEDLKARLQDAQKRQQQGLLSAGEQHAMKESYVRLQKFEQAAKGDDFNADNVGCTAICVLVRQSDVLAANAGDSRAIMCRAGQAVELSFDHKPASDIEKNRIEAAGGYLEDSPGGARVNGNLNLSRAIGDLEYKKSANLPPEEQIICSTPDVLAKDLTPDDEFIVLGCDGIWDVMTNQEVCDFVRPRLVEKMGLEQISEELLEHCISPDPQQTQGLGTDNMTAVIVKLNDSKLWQ</sequence>
<keyword evidence="8 12" id="KW-0904">Protein phosphatase</keyword>
<keyword evidence="5" id="KW-0479">Metal-binding</keyword>
<keyword evidence="7" id="KW-0460">Magnesium</keyword>
<dbReference type="EMBL" id="CAJNNV010000491">
    <property type="protein sequence ID" value="CAE8582786.1"/>
    <property type="molecule type" value="Genomic_DNA"/>
</dbReference>
<dbReference type="Proteomes" id="UP000654075">
    <property type="component" value="Unassembled WGS sequence"/>
</dbReference>
<dbReference type="SUPFAM" id="SSF81606">
    <property type="entry name" value="PP2C-like"/>
    <property type="match status" value="1"/>
</dbReference>
<evidence type="ECO:0000259" key="13">
    <source>
        <dbReference type="PROSITE" id="PS51746"/>
    </source>
</evidence>
<dbReference type="AlphaFoldDB" id="A0A813D338"/>
<evidence type="ECO:0000256" key="11">
    <source>
        <dbReference type="ARBA" id="ARBA00048336"/>
    </source>
</evidence>
<dbReference type="InterPro" id="IPR000222">
    <property type="entry name" value="PP2C_BS"/>
</dbReference>
<evidence type="ECO:0000313" key="14">
    <source>
        <dbReference type="EMBL" id="CAE8582786.1"/>
    </source>
</evidence>
<dbReference type="GO" id="GO:0004722">
    <property type="term" value="F:protein serine/threonine phosphatase activity"/>
    <property type="evidence" value="ECO:0007669"/>
    <property type="project" value="UniProtKB-EC"/>
</dbReference>
<evidence type="ECO:0000256" key="6">
    <source>
        <dbReference type="ARBA" id="ARBA00022801"/>
    </source>
</evidence>
<proteinExistence type="inferred from homology"/>
<comment type="subcellular location">
    <subcellularLocation>
        <location evidence="2">Membrane</location>
        <topology evidence="2">Peripheral membrane protein</topology>
    </subcellularLocation>
</comment>
<comment type="cofactor">
    <cofactor evidence="1">
        <name>Mn(2+)</name>
        <dbReference type="ChEBI" id="CHEBI:29035"/>
    </cofactor>
</comment>
<dbReference type="PROSITE" id="PS01032">
    <property type="entry name" value="PPM_1"/>
    <property type="match status" value="1"/>
</dbReference>
<dbReference type="PROSITE" id="PS51746">
    <property type="entry name" value="PPM_2"/>
    <property type="match status" value="1"/>
</dbReference>
<reference evidence="14" key="1">
    <citation type="submission" date="2021-02" db="EMBL/GenBank/DDBJ databases">
        <authorList>
            <person name="Dougan E. K."/>
            <person name="Rhodes N."/>
            <person name="Thang M."/>
            <person name="Chan C."/>
        </authorList>
    </citation>
    <scope>NUCLEOTIDE SEQUENCE</scope>
</reference>
<protein>
    <recommendedName>
        <fullName evidence="4">protein-serine/threonine phosphatase</fullName>
        <ecNumber evidence="4">3.1.3.16</ecNumber>
    </recommendedName>
</protein>
<comment type="caution">
    <text evidence="14">The sequence shown here is derived from an EMBL/GenBank/DDBJ whole genome shotgun (WGS) entry which is preliminary data.</text>
</comment>
<dbReference type="OrthoDB" id="10264738at2759"/>
<evidence type="ECO:0000256" key="7">
    <source>
        <dbReference type="ARBA" id="ARBA00022842"/>
    </source>
</evidence>
<dbReference type="CDD" id="cd00143">
    <property type="entry name" value="PP2Cc"/>
    <property type="match status" value="1"/>
</dbReference>
<dbReference type="InterPro" id="IPR036457">
    <property type="entry name" value="PPM-type-like_dom_sf"/>
</dbReference>
<dbReference type="InterPro" id="IPR001932">
    <property type="entry name" value="PPM-type_phosphatase-like_dom"/>
</dbReference>
<dbReference type="GO" id="GO:0046872">
    <property type="term" value="F:metal ion binding"/>
    <property type="evidence" value="ECO:0007669"/>
    <property type="project" value="UniProtKB-KW"/>
</dbReference>
<gene>
    <name evidence="14" type="ORF">PGLA1383_LOCUS1776</name>
</gene>
<comment type="similarity">
    <text evidence="3 12">Belongs to the PP2C family.</text>
</comment>
<evidence type="ECO:0000256" key="3">
    <source>
        <dbReference type="ARBA" id="ARBA00006702"/>
    </source>
</evidence>
<dbReference type="OMA" id="FYCANIG"/>
<dbReference type="Gene3D" id="3.60.40.10">
    <property type="entry name" value="PPM-type phosphatase domain"/>
    <property type="match status" value="1"/>
</dbReference>
<evidence type="ECO:0000256" key="10">
    <source>
        <dbReference type="ARBA" id="ARBA00047761"/>
    </source>
</evidence>
<evidence type="ECO:0000256" key="8">
    <source>
        <dbReference type="ARBA" id="ARBA00022912"/>
    </source>
</evidence>
<organism evidence="14 15">
    <name type="scientific">Polarella glacialis</name>
    <name type="common">Dinoflagellate</name>
    <dbReference type="NCBI Taxonomy" id="89957"/>
    <lineage>
        <taxon>Eukaryota</taxon>
        <taxon>Sar</taxon>
        <taxon>Alveolata</taxon>
        <taxon>Dinophyceae</taxon>
        <taxon>Suessiales</taxon>
        <taxon>Suessiaceae</taxon>
        <taxon>Polarella</taxon>
    </lineage>
</organism>
<keyword evidence="15" id="KW-1185">Reference proteome</keyword>
<dbReference type="Pfam" id="PF00481">
    <property type="entry name" value="PP2C"/>
    <property type="match status" value="2"/>
</dbReference>
<evidence type="ECO:0000256" key="12">
    <source>
        <dbReference type="RuleBase" id="RU003465"/>
    </source>
</evidence>
<comment type="catalytic activity">
    <reaction evidence="11">
        <text>O-phospho-L-threonyl-[protein] + H2O = L-threonyl-[protein] + phosphate</text>
        <dbReference type="Rhea" id="RHEA:47004"/>
        <dbReference type="Rhea" id="RHEA-COMP:11060"/>
        <dbReference type="Rhea" id="RHEA-COMP:11605"/>
        <dbReference type="ChEBI" id="CHEBI:15377"/>
        <dbReference type="ChEBI" id="CHEBI:30013"/>
        <dbReference type="ChEBI" id="CHEBI:43474"/>
        <dbReference type="ChEBI" id="CHEBI:61977"/>
        <dbReference type="EC" id="3.1.3.16"/>
    </reaction>
</comment>
<evidence type="ECO:0000313" key="15">
    <source>
        <dbReference type="Proteomes" id="UP000654075"/>
    </source>
</evidence>
<evidence type="ECO:0000256" key="1">
    <source>
        <dbReference type="ARBA" id="ARBA00001936"/>
    </source>
</evidence>
<accession>A0A813D338</accession>
<dbReference type="SMART" id="SM00332">
    <property type="entry name" value="PP2Cc"/>
    <property type="match status" value="1"/>
</dbReference>
<comment type="catalytic activity">
    <reaction evidence="10">
        <text>O-phospho-L-seryl-[protein] + H2O = L-seryl-[protein] + phosphate</text>
        <dbReference type="Rhea" id="RHEA:20629"/>
        <dbReference type="Rhea" id="RHEA-COMP:9863"/>
        <dbReference type="Rhea" id="RHEA-COMP:11604"/>
        <dbReference type="ChEBI" id="CHEBI:15377"/>
        <dbReference type="ChEBI" id="CHEBI:29999"/>
        <dbReference type="ChEBI" id="CHEBI:43474"/>
        <dbReference type="ChEBI" id="CHEBI:83421"/>
        <dbReference type="EC" id="3.1.3.16"/>
    </reaction>
</comment>
<name>A0A813D338_POLGL</name>
<dbReference type="PANTHER" id="PTHR13832">
    <property type="entry name" value="PROTEIN PHOSPHATASE 2C"/>
    <property type="match status" value="1"/>
</dbReference>
<dbReference type="PANTHER" id="PTHR13832:SF803">
    <property type="entry name" value="PROTEIN PHOSPHATASE 1G"/>
    <property type="match status" value="1"/>
</dbReference>
<dbReference type="EC" id="3.1.3.16" evidence="4"/>
<evidence type="ECO:0000256" key="4">
    <source>
        <dbReference type="ARBA" id="ARBA00013081"/>
    </source>
</evidence>
<evidence type="ECO:0000256" key="2">
    <source>
        <dbReference type="ARBA" id="ARBA00004170"/>
    </source>
</evidence>
<keyword evidence="9" id="KW-0464">Manganese</keyword>
<keyword evidence="6 12" id="KW-0378">Hydrolase</keyword>
<evidence type="ECO:0000256" key="9">
    <source>
        <dbReference type="ARBA" id="ARBA00023211"/>
    </source>
</evidence>
<evidence type="ECO:0000256" key="5">
    <source>
        <dbReference type="ARBA" id="ARBA00022723"/>
    </source>
</evidence>
<feature type="domain" description="PPM-type phosphatase" evidence="13">
    <location>
        <begin position="23"/>
        <end position="373"/>
    </location>
</feature>